<organism evidence="1 2">
    <name type="scientific">Rufibacter radiotolerans</name>
    <dbReference type="NCBI Taxonomy" id="1379910"/>
    <lineage>
        <taxon>Bacteria</taxon>
        <taxon>Pseudomonadati</taxon>
        <taxon>Bacteroidota</taxon>
        <taxon>Cytophagia</taxon>
        <taxon>Cytophagales</taxon>
        <taxon>Hymenobacteraceae</taxon>
        <taxon>Rufibacter</taxon>
    </lineage>
</organism>
<dbReference type="Gene3D" id="3.40.50.10600">
    <property type="entry name" value="SpoIIaa-like domains"/>
    <property type="match status" value="1"/>
</dbReference>
<proteinExistence type="predicted"/>
<dbReference type="EMBL" id="CP010777">
    <property type="protein sequence ID" value="AKQ45207.1"/>
    <property type="molecule type" value="Genomic_DNA"/>
</dbReference>
<dbReference type="SUPFAM" id="SSF52091">
    <property type="entry name" value="SpoIIaa-like"/>
    <property type="match status" value="1"/>
</dbReference>
<dbReference type="InterPro" id="IPR036513">
    <property type="entry name" value="STAS_dom_sf"/>
</dbReference>
<name>A0A0H4VMV8_9BACT</name>
<dbReference type="InterPro" id="IPR021866">
    <property type="entry name" value="SpoIIAA-like"/>
</dbReference>
<dbReference type="STRING" id="1379910.TH63_05485"/>
<accession>A0A0H4VMV8</accession>
<sequence>MVYFRNDTITIKYDEENQLVRTQWHGFAGSEEYREILTMYLQLVREKPVTRWIGDNTKAKAIRPADQEWTTKVWAPMFSQEGNVKKLAVIVSKDIFNKMAVENMVMKAEGVIGFDTHYFNDEEEALAWVMEQVLEA</sequence>
<dbReference type="AlphaFoldDB" id="A0A0H4VMV8"/>
<dbReference type="PATRIC" id="fig|1379910.4.peg.1198"/>
<dbReference type="Proteomes" id="UP000036458">
    <property type="component" value="Chromosome"/>
</dbReference>
<dbReference type="KEGG" id="ruf:TH63_05485"/>
<dbReference type="RefSeq" id="WP_048920062.1">
    <property type="nucleotide sequence ID" value="NZ_CP010777.1"/>
</dbReference>
<evidence type="ECO:0000313" key="1">
    <source>
        <dbReference type="EMBL" id="AKQ45207.1"/>
    </source>
</evidence>
<evidence type="ECO:0000313" key="2">
    <source>
        <dbReference type="Proteomes" id="UP000036458"/>
    </source>
</evidence>
<dbReference type="OrthoDB" id="879261at2"/>
<dbReference type="InterPro" id="IPR038396">
    <property type="entry name" value="SpoIIAA-like_sf"/>
</dbReference>
<keyword evidence="2" id="KW-1185">Reference proteome</keyword>
<reference evidence="1 2" key="1">
    <citation type="submission" date="2015-01" db="EMBL/GenBank/DDBJ databases">
        <title>Rufibacter sp./DG31D/ whole genome sequencing.</title>
        <authorList>
            <person name="Kim M.K."/>
            <person name="Srinivasan S."/>
            <person name="Lee J.-J."/>
        </authorList>
    </citation>
    <scope>NUCLEOTIDE SEQUENCE [LARGE SCALE GENOMIC DNA]</scope>
    <source>
        <strain evidence="1 2">DG31D</strain>
    </source>
</reference>
<evidence type="ECO:0008006" key="3">
    <source>
        <dbReference type="Google" id="ProtNLM"/>
    </source>
</evidence>
<gene>
    <name evidence="1" type="ORF">TH63_05485</name>
</gene>
<dbReference type="Pfam" id="PF11964">
    <property type="entry name" value="SpoIIAA-like"/>
    <property type="match status" value="1"/>
</dbReference>
<protein>
    <recommendedName>
        <fullName evidence="3">SpoIIAA-like protein</fullName>
    </recommendedName>
</protein>